<dbReference type="PANTHER" id="PTHR42743">
    <property type="entry name" value="AMINO-ACID AMINOTRANSFERASE"/>
    <property type="match status" value="1"/>
</dbReference>
<evidence type="ECO:0000256" key="6">
    <source>
        <dbReference type="ARBA" id="ARBA00023239"/>
    </source>
</evidence>
<dbReference type="GO" id="GO:0008696">
    <property type="term" value="F:4-amino-4-deoxychorismate lyase activity"/>
    <property type="evidence" value="ECO:0007669"/>
    <property type="project" value="UniProtKB-UniRule"/>
</dbReference>
<dbReference type="InterPro" id="IPR043132">
    <property type="entry name" value="BCAT-like_C"/>
</dbReference>
<dbReference type="InterPro" id="IPR018300">
    <property type="entry name" value="Aminotrans_IV_CS"/>
</dbReference>
<comment type="catalytic activity">
    <reaction evidence="9">
        <text>4-amino-4-deoxychorismate = 4-aminobenzoate + pyruvate + H(+)</text>
        <dbReference type="Rhea" id="RHEA:16201"/>
        <dbReference type="ChEBI" id="CHEBI:15361"/>
        <dbReference type="ChEBI" id="CHEBI:15378"/>
        <dbReference type="ChEBI" id="CHEBI:17836"/>
        <dbReference type="ChEBI" id="CHEBI:58406"/>
        <dbReference type="EC" id="4.1.3.38"/>
    </reaction>
</comment>
<dbReference type="NCBIfam" id="TIGR03461">
    <property type="entry name" value="pabC_Proteo"/>
    <property type="match status" value="1"/>
</dbReference>
<name>A0A085GAZ1_EWIA3</name>
<dbReference type="InterPro" id="IPR036038">
    <property type="entry name" value="Aminotransferase-like"/>
</dbReference>
<dbReference type="Gene3D" id="3.20.10.10">
    <property type="entry name" value="D-amino Acid Aminotransferase, subunit A, domain 2"/>
    <property type="match status" value="1"/>
</dbReference>
<comment type="caution">
    <text evidence="15">The sequence shown here is derived from an EMBL/GenBank/DDBJ whole genome shotgun (WGS) entry which is preliminary data.</text>
</comment>
<comment type="pathway">
    <text evidence="7">Cofactor biosynthesis; tetrahydrofolate biosynthesis; 4-aminobenzoate from chorismate: step 2/2.</text>
</comment>
<evidence type="ECO:0000256" key="2">
    <source>
        <dbReference type="ARBA" id="ARBA00009320"/>
    </source>
</evidence>
<dbReference type="SUPFAM" id="SSF56752">
    <property type="entry name" value="D-aminoacid aminotransferase-like PLP-dependent enzymes"/>
    <property type="match status" value="1"/>
</dbReference>
<evidence type="ECO:0000256" key="5">
    <source>
        <dbReference type="ARBA" id="ARBA00022909"/>
    </source>
</evidence>
<proteinExistence type="inferred from homology"/>
<dbReference type="AlphaFoldDB" id="A0A085GAZ1"/>
<dbReference type="GO" id="GO:0046656">
    <property type="term" value="P:folic acid biosynthetic process"/>
    <property type="evidence" value="ECO:0007669"/>
    <property type="project" value="UniProtKB-KW"/>
</dbReference>
<dbReference type="EMBL" id="JMPJ01000053">
    <property type="protein sequence ID" value="KFC80886.1"/>
    <property type="molecule type" value="Genomic_DNA"/>
</dbReference>
<dbReference type="InterPro" id="IPR043131">
    <property type="entry name" value="BCAT-like_N"/>
</dbReference>
<dbReference type="GeneID" id="78380547"/>
<organism evidence="15 16">
    <name type="scientific">Ewingella americana (strain ATCC 33852 / DSM 4580 / CCUG 14506 / JCM 5911 / LMG 7869 / NCTC 12157 / CDC 1468-78)</name>
    <dbReference type="NCBI Taxonomy" id="910964"/>
    <lineage>
        <taxon>Bacteria</taxon>
        <taxon>Pseudomonadati</taxon>
        <taxon>Pseudomonadota</taxon>
        <taxon>Gammaproteobacteria</taxon>
        <taxon>Enterobacterales</taxon>
        <taxon>Yersiniaceae</taxon>
        <taxon>Ewingella</taxon>
    </lineage>
</organism>
<comment type="similarity">
    <text evidence="2 13">Belongs to the class-IV pyridoxal-phosphate-dependent aminotransferase family.</text>
</comment>
<dbReference type="eggNOG" id="COG0115">
    <property type="taxonomic scope" value="Bacteria"/>
</dbReference>
<dbReference type="RefSeq" id="WP_034791372.1">
    <property type="nucleotide sequence ID" value="NZ_JMPJ01000053.1"/>
</dbReference>
<dbReference type="CDD" id="cd01559">
    <property type="entry name" value="ADCL_like"/>
    <property type="match status" value="1"/>
</dbReference>
<evidence type="ECO:0000256" key="10">
    <source>
        <dbReference type="ARBA" id="ARBA00054027"/>
    </source>
</evidence>
<evidence type="ECO:0000256" key="1">
    <source>
        <dbReference type="ARBA" id="ARBA00001933"/>
    </source>
</evidence>
<dbReference type="GO" id="GO:0005829">
    <property type="term" value="C:cytosol"/>
    <property type="evidence" value="ECO:0007669"/>
    <property type="project" value="TreeGrafter"/>
</dbReference>
<comment type="function">
    <text evidence="10">Involved in the biosynthesis of p-aminobenzoate (PABA), a precursor of tetrahydrofolate. Converts 4-amino-4-deoxychorismate into 4-aminobenzoate (PABA) and pyruvate.</text>
</comment>
<dbReference type="STRING" id="910964.GEAM_2208"/>
<comment type="cofactor">
    <cofactor evidence="1 14">
        <name>pyridoxal 5'-phosphate</name>
        <dbReference type="ChEBI" id="CHEBI:597326"/>
    </cofactor>
</comment>
<dbReference type="InterPro" id="IPR001544">
    <property type="entry name" value="Aminotrans_IV"/>
</dbReference>
<evidence type="ECO:0000256" key="7">
    <source>
        <dbReference type="ARBA" id="ARBA00035633"/>
    </source>
</evidence>
<sequence>MWINGVSTHLLPAGDRSAQFGDGSFTTAHISQGKVKLLSAHLDRLKVATERLMITGVDWSLLEAEMLHAASLCDEAVLKVVVTRGAGGRGYSPQGCDSPTRIISTSAYPAHYHAWREQGVKLALSPVALSQNPLLAGIKHLNRLEQVMVRLHLDQTDAQEALVVDTAGMLVECCAANLFWRKGESVFTPDLSLSGVSGVMRHHIIALLEQSGRFSVSVVAEPPQTLSDAEEVIICNALMPFMPVRQVEDWHFTSSTLNDFLHQVC</sequence>
<dbReference type="Proteomes" id="UP000028640">
    <property type="component" value="Unassembled WGS sequence"/>
</dbReference>
<evidence type="ECO:0000313" key="15">
    <source>
        <dbReference type="EMBL" id="KFC80886.1"/>
    </source>
</evidence>
<dbReference type="OrthoDB" id="9805628at2"/>
<evidence type="ECO:0000256" key="8">
    <source>
        <dbReference type="ARBA" id="ARBA00035676"/>
    </source>
</evidence>
<dbReference type="GO" id="GO:0008153">
    <property type="term" value="P:4-aminobenzoate biosynthetic process"/>
    <property type="evidence" value="ECO:0007669"/>
    <property type="project" value="UniProtKB-UniRule"/>
</dbReference>
<keyword evidence="16" id="KW-1185">Reference proteome</keyword>
<keyword evidence="4 14" id="KW-0663">Pyridoxal phosphate</keyword>
<protein>
    <recommendedName>
        <fullName evidence="11 12">Aminodeoxychorismate lyase</fullName>
        <ecNumber evidence="8 12">4.1.3.38</ecNumber>
    </recommendedName>
</protein>
<reference evidence="15 16" key="1">
    <citation type="submission" date="2014-05" db="EMBL/GenBank/DDBJ databases">
        <title>ATOL: Assembling a taxonomically balanced genome-scale reconstruction of the evolutionary history of the Enterobacteriaceae.</title>
        <authorList>
            <person name="Plunkett G.III."/>
            <person name="Neeno-Eckwall E.C."/>
            <person name="Glasner J.D."/>
            <person name="Perna N.T."/>
        </authorList>
    </citation>
    <scope>NUCLEOTIDE SEQUENCE [LARGE SCALE GENOMIC DNA]</scope>
    <source>
        <strain evidence="15 16">ATCC 33852</strain>
    </source>
</reference>
<dbReference type="Pfam" id="PF01063">
    <property type="entry name" value="Aminotran_4"/>
    <property type="match status" value="1"/>
</dbReference>
<evidence type="ECO:0000256" key="12">
    <source>
        <dbReference type="NCBIfam" id="TIGR03461"/>
    </source>
</evidence>
<dbReference type="InterPro" id="IPR050571">
    <property type="entry name" value="Class-IV_PLP-Dep_Aminotrnsfr"/>
</dbReference>
<accession>A0A085GAZ1</accession>
<dbReference type="Gene3D" id="3.30.470.10">
    <property type="match status" value="1"/>
</dbReference>
<evidence type="ECO:0000256" key="9">
    <source>
        <dbReference type="ARBA" id="ARBA00049529"/>
    </source>
</evidence>
<keyword evidence="5" id="KW-0289">Folate biosynthesis</keyword>
<evidence type="ECO:0000256" key="14">
    <source>
        <dbReference type="RuleBase" id="RU004516"/>
    </source>
</evidence>
<evidence type="ECO:0000256" key="13">
    <source>
        <dbReference type="RuleBase" id="RU004106"/>
    </source>
</evidence>
<dbReference type="GO" id="GO:0030170">
    <property type="term" value="F:pyridoxal phosphate binding"/>
    <property type="evidence" value="ECO:0007669"/>
    <property type="project" value="InterPro"/>
</dbReference>
<dbReference type="InterPro" id="IPR017824">
    <property type="entry name" value="Aminodeoxychorismate_lyase_IV"/>
</dbReference>
<evidence type="ECO:0000256" key="3">
    <source>
        <dbReference type="ARBA" id="ARBA00011738"/>
    </source>
</evidence>
<dbReference type="PANTHER" id="PTHR42743:SF2">
    <property type="entry name" value="AMINODEOXYCHORISMATE LYASE"/>
    <property type="match status" value="1"/>
</dbReference>
<evidence type="ECO:0000256" key="4">
    <source>
        <dbReference type="ARBA" id="ARBA00022898"/>
    </source>
</evidence>
<dbReference type="EC" id="4.1.3.38" evidence="8 12"/>
<dbReference type="PROSITE" id="PS00770">
    <property type="entry name" value="AA_TRANSFER_CLASS_4"/>
    <property type="match status" value="1"/>
</dbReference>
<dbReference type="FunFam" id="3.20.10.10:FF:000002">
    <property type="entry name" value="D-alanine aminotransferase"/>
    <property type="match status" value="1"/>
</dbReference>
<dbReference type="NCBIfam" id="NF004761">
    <property type="entry name" value="PRK06092.1"/>
    <property type="match status" value="1"/>
</dbReference>
<gene>
    <name evidence="15" type="primary">pabC</name>
    <name evidence="15" type="ORF">GEAM_2208</name>
</gene>
<evidence type="ECO:0000256" key="11">
    <source>
        <dbReference type="ARBA" id="ARBA00069174"/>
    </source>
</evidence>
<keyword evidence="6 15" id="KW-0456">Lyase</keyword>
<evidence type="ECO:0000313" key="16">
    <source>
        <dbReference type="Proteomes" id="UP000028640"/>
    </source>
</evidence>
<comment type="subunit">
    <text evidence="3">Homodimer.</text>
</comment>